<feature type="repeat" description="WD" evidence="3">
    <location>
        <begin position="18"/>
        <end position="59"/>
    </location>
</feature>
<dbReference type="AlphaFoldDB" id="A0A7S4HRK4"/>
<dbReference type="PROSITE" id="PS00678">
    <property type="entry name" value="WD_REPEATS_1"/>
    <property type="match status" value="1"/>
</dbReference>
<dbReference type="InterPro" id="IPR001680">
    <property type="entry name" value="WD40_rpt"/>
</dbReference>
<organism evidence="5">
    <name type="scientific">Vannella robusta</name>
    <dbReference type="NCBI Taxonomy" id="1487602"/>
    <lineage>
        <taxon>Eukaryota</taxon>
        <taxon>Amoebozoa</taxon>
        <taxon>Discosea</taxon>
        <taxon>Flabellinia</taxon>
        <taxon>Vannellidae</taxon>
        <taxon>Vannella</taxon>
    </lineage>
</organism>
<dbReference type="PROSITE" id="PS50294">
    <property type="entry name" value="WD_REPEATS_REGION"/>
    <property type="match status" value="2"/>
</dbReference>
<reference evidence="5" key="1">
    <citation type="submission" date="2021-01" db="EMBL/GenBank/DDBJ databases">
        <authorList>
            <person name="Corre E."/>
            <person name="Pelletier E."/>
            <person name="Niang G."/>
            <person name="Scheremetjew M."/>
            <person name="Finn R."/>
            <person name="Kale V."/>
            <person name="Holt S."/>
            <person name="Cochrane G."/>
            <person name="Meng A."/>
            <person name="Brown T."/>
            <person name="Cohen L."/>
        </authorList>
    </citation>
    <scope>NUCLEOTIDE SEQUENCE</scope>
    <source>
        <strain evidence="5">DIVA3 518/3/11/1/6</strain>
    </source>
</reference>
<sequence>MFGSSSSSGNPNGDSELVTPPSETVSSVAWSPKANFIVAGSWDKTVRCWEVQSSGSNVNSVAKAQHTAQAPVLCTDWYDDGSKVFLGGCDKKAFLWDLGSNQAQQVGEHQSGINCISFFRSPTAGELVVTGSWDKTLKFWDVRQPKMVLSHNLSDKVSCMDVKYPLCAVATENKKVTVFNLEQPQNPFKEVETQLKLQTRSVSCFIDKSGFTIGSIEGRVRVEYLNPTSTQQSFAFKCHRDSTKNLAYAVNSMAFHPTHGTFVTAGSDGAFHFWDKDSKQRLKQFKNCSAPITCARFNHTGDLLAYSVGYDWSKGAGSYNEYKSNNHIYIHPTPESEIKSKPKKKGFR</sequence>
<evidence type="ECO:0008006" key="6">
    <source>
        <dbReference type="Google" id="ProtNLM"/>
    </source>
</evidence>
<dbReference type="Pfam" id="PF00400">
    <property type="entry name" value="WD40"/>
    <property type="match status" value="4"/>
</dbReference>
<dbReference type="InterPro" id="IPR020472">
    <property type="entry name" value="WD40_PAC1"/>
</dbReference>
<feature type="region of interest" description="Disordered" evidence="4">
    <location>
        <begin position="1"/>
        <end position="23"/>
    </location>
</feature>
<keyword evidence="1 3" id="KW-0853">WD repeat</keyword>
<evidence type="ECO:0000256" key="3">
    <source>
        <dbReference type="PROSITE-ProRule" id="PRU00221"/>
    </source>
</evidence>
<dbReference type="SUPFAM" id="SSF50978">
    <property type="entry name" value="WD40 repeat-like"/>
    <property type="match status" value="1"/>
</dbReference>
<feature type="repeat" description="WD" evidence="3">
    <location>
        <begin position="243"/>
        <end position="284"/>
    </location>
</feature>
<proteinExistence type="predicted"/>
<protein>
    <recommendedName>
        <fullName evidence="6">mRNA export factor</fullName>
    </recommendedName>
</protein>
<dbReference type="Gene3D" id="2.130.10.10">
    <property type="entry name" value="YVTN repeat-like/Quinoprotein amine dehydrogenase"/>
    <property type="match status" value="1"/>
</dbReference>
<dbReference type="PROSITE" id="PS50082">
    <property type="entry name" value="WD_REPEATS_2"/>
    <property type="match status" value="3"/>
</dbReference>
<keyword evidence="2" id="KW-0677">Repeat</keyword>
<dbReference type="PANTHER" id="PTHR10971">
    <property type="entry name" value="MRNA EXPORT FACTOR AND BUB3"/>
    <property type="match status" value="1"/>
</dbReference>
<evidence type="ECO:0000313" key="5">
    <source>
        <dbReference type="EMBL" id="CAE2207070.1"/>
    </source>
</evidence>
<name>A0A7S4HRK4_9EUKA</name>
<feature type="repeat" description="WD" evidence="3">
    <location>
        <begin position="106"/>
        <end position="150"/>
    </location>
</feature>
<evidence type="ECO:0000256" key="2">
    <source>
        <dbReference type="ARBA" id="ARBA00022737"/>
    </source>
</evidence>
<dbReference type="SMART" id="SM00320">
    <property type="entry name" value="WD40"/>
    <property type="match status" value="5"/>
</dbReference>
<evidence type="ECO:0000256" key="4">
    <source>
        <dbReference type="SAM" id="MobiDB-lite"/>
    </source>
</evidence>
<dbReference type="InterPro" id="IPR019775">
    <property type="entry name" value="WD40_repeat_CS"/>
</dbReference>
<dbReference type="InterPro" id="IPR036322">
    <property type="entry name" value="WD40_repeat_dom_sf"/>
</dbReference>
<gene>
    <name evidence="5" type="ORF">VSP0166_LOCUS3724</name>
</gene>
<accession>A0A7S4HRK4</accession>
<dbReference type="EMBL" id="HBKP01005220">
    <property type="protein sequence ID" value="CAE2207070.1"/>
    <property type="molecule type" value="Transcribed_RNA"/>
</dbReference>
<dbReference type="PRINTS" id="PR00320">
    <property type="entry name" value="GPROTEINBRPT"/>
</dbReference>
<dbReference type="InterPro" id="IPR015943">
    <property type="entry name" value="WD40/YVTN_repeat-like_dom_sf"/>
</dbReference>
<evidence type="ECO:0000256" key="1">
    <source>
        <dbReference type="ARBA" id="ARBA00022574"/>
    </source>
</evidence>